<evidence type="ECO:0000313" key="3">
    <source>
        <dbReference type="Proteomes" id="UP000248987"/>
    </source>
</evidence>
<feature type="transmembrane region" description="Helical" evidence="1">
    <location>
        <begin position="113"/>
        <end position="137"/>
    </location>
</feature>
<keyword evidence="1" id="KW-0472">Membrane</keyword>
<accession>A0A1A7R3H9</accession>
<proteinExistence type="predicted"/>
<protein>
    <submittedName>
        <fullName evidence="2">Uncharacterized protein DUF998</fullName>
    </submittedName>
</protein>
<evidence type="ECO:0000256" key="1">
    <source>
        <dbReference type="SAM" id="Phobius"/>
    </source>
</evidence>
<feature type="transmembrane region" description="Helical" evidence="1">
    <location>
        <begin position="144"/>
        <end position="165"/>
    </location>
</feature>
<gene>
    <name evidence="2" type="ORF">LX77_00288</name>
</gene>
<keyword evidence="3" id="KW-1185">Reference proteome</keyword>
<keyword evidence="1" id="KW-1133">Transmembrane helix</keyword>
<name>A0A1A7R3H9_9FLAO</name>
<dbReference type="RefSeq" id="WP_066432565.1">
    <property type="nucleotide sequence ID" value="NZ_LZRN01000010.1"/>
</dbReference>
<comment type="caution">
    <text evidence="2">The sequence shown here is derived from an EMBL/GenBank/DDBJ whole genome shotgun (WGS) entry which is preliminary data.</text>
</comment>
<feature type="transmembrane region" description="Helical" evidence="1">
    <location>
        <begin position="53"/>
        <end position="76"/>
    </location>
</feature>
<keyword evidence="1" id="KW-0812">Transmembrane</keyword>
<dbReference type="Proteomes" id="UP000248987">
    <property type="component" value="Unassembled WGS sequence"/>
</dbReference>
<evidence type="ECO:0000313" key="2">
    <source>
        <dbReference type="EMBL" id="RAJ27714.1"/>
    </source>
</evidence>
<dbReference type="EMBL" id="QLLQ01000001">
    <property type="protein sequence ID" value="RAJ27714.1"/>
    <property type="molecule type" value="Genomic_DNA"/>
</dbReference>
<dbReference type="Pfam" id="PF06197">
    <property type="entry name" value="DUF998"/>
    <property type="match status" value="1"/>
</dbReference>
<feature type="transmembrane region" description="Helical" evidence="1">
    <location>
        <begin position="177"/>
        <end position="193"/>
    </location>
</feature>
<organism evidence="2 3">
    <name type="scientific">Gelidibacter algens</name>
    <dbReference type="NCBI Taxonomy" id="49280"/>
    <lineage>
        <taxon>Bacteria</taxon>
        <taxon>Pseudomonadati</taxon>
        <taxon>Bacteroidota</taxon>
        <taxon>Flavobacteriia</taxon>
        <taxon>Flavobacteriales</taxon>
        <taxon>Flavobacteriaceae</taxon>
        <taxon>Gelidibacter</taxon>
    </lineage>
</organism>
<dbReference type="OrthoDB" id="581705at2"/>
<feature type="transmembrane region" description="Helical" evidence="1">
    <location>
        <begin position="12"/>
        <end position="33"/>
    </location>
</feature>
<reference evidence="2 3" key="1">
    <citation type="submission" date="2018-06" db="EMBL/GenBank/DDBJ databases">
        <title>Genomic Encyclopedia of Archaeal and Bacterial Type Strains, Phase II (KMG-II): from individual species to whole genera.</title>
        <authorList>
            <person name="Goeker M."/>
        </authorList>
    </citation>
    <scope>NUCLEOTIDE SEQUENCE [LARGE SCALE GENOMIC DNA]</scope>
    <source>
        <strain evidence="2 3">DSM 12408</strain>
    </source>
</reference>
<dbReference type="InterPro" id="IPR009339">
    <property type="entry name" value="DUF998"/>
</dbReference>
<dbReference type="AlphaFoldDB" id="A0A1A7R3H9"/>
<feature type="transmembrane region" description="Helical" evidence="1">
    <location>
        <begin position="83"/>
        <end position="101"/>
    </location>
</feature>
<sequence>MKYKHEVLKYGGIALVIGSLSTIVADVVGIMVVEDHNPVRQTISQLAHGKYAYIQDIGLTVFGIGILLGGMALYVWRSNSTMLKLGAFLLGIMGICIVVLAEFNQFAGTPGTTIHIVLSVVIGLLYLSSTILIGIAFKKINTNWYYGSIGIGISFLMACSGFLIISEAYEGAYERGVVLIVLIWFCAMAYQMMTHQHESNPSK</sequence>